<sequence>MTTKTSTKKTTSTHGYVQDVADLTLNQSAIDEHREAVATAAAEVRASAERVQDTTDALDDLRADAGAAGANVTGADIAAARAEIEAAELAQAGAVKRQRSLSRQKIVTDLDYITAAEPAVSRLLDGLAPTYYGVGAAPTRLPDGMDLPALLLTHEADTKPVDRSGREEAVLTLSWFRNSLTRSMDEFHVREVFESTFRDAGTVRARTGREVGDGVYLDVVSVTPAIAPEIPKLMYLPRVGKADYNAAHSIMQSHVLPHFGTYEDGMGVSRRRLTLHYLANVGPDAEAQVKSVKEDNGKRSTEYVATMRYTLAPAERQRFGREIADNVRRLRELPAYVADAGKAAVGMETPHGRITECKATVENEVEGSMVGQPTTATVRITYTAQSRV</sequence>
<evidence type="ECO:0000313" key="2">
    <source>
        <dbReference type="Proteomes" id="UP000554054"/>
    </source>
</evidence>
<reference evidence="1 2" key="1">
    <citation type="submission" date="2020-07" db="EMBL/GenBank/DDBJ databases">
        <title>Sequencing the genomes of 1000 actinobacteria strains.</title>
        <authorList>
            <person name="Klenk H.-P."/>
        </authorList>
    </citation>
    <scope>NUCLEOTIDE SEQUENCE [LARGE SCALE GENOMIC DNA]</scope>
    <source>
        <strain evidence="1 2">DSM 26154</strain>
    </source>
</reference>
<organism evidence="1 2">
    <name type="scientific">Janibacter cremeus</name>
    <dbReference type="NCBI Taxonomy" id="1285192"/>
    <lineage>
        <taxon>Bacteria</taxon>
        <taxon>Bacillati</taxon>
        <taxon>Actinomycetota</taxon>
        <taxon>Actinomycetes</taxon>
        <taxon>Micrococcales</taxon>
        <taxon>Intrasporangiaceae</taxon>
        <taxon>Janibacter</taxon>
    </lineage>
</organism>
<dbReference type="EMBL" id="JACCAE010000001">
    <property type="protein sequence ID" value="NYF99209.1"/>
    <property type="molecule type" value="Genomic_DNA"/>
</dbReference>
<evidence type="ECO:0000313" key="1">
    <source>
        <dbReference type="EMBL" id="NYF99209.1"/>
    </source>
</evidence>
<gene>
    <name evidence="1" type="ORF">BJY20_002601</name>
</gene>
<proteinExistence type="predicted"/>
<dbReference type="RefSeq" id="WP_185991940.1">
    <property type="nucleotide sequence ID" value="NZ_JACCAE010000001.1"/>
</dbReference>
<dbReference type="Proteomes" id="UP000554054">
    <property type="component" value="Unassembled WGS sequence"/>
</dbReference>
<dbReference type="AlphaFoldDB" id="A0A852VT95"/>
<keyword evidence="2" id="KW-1185">Reference proteome</keyword>
<name>A0A852VT95_9MICO</name>
<comment type="caution">
    <text evidence="1">The sequence shown here is derived from an EMBL/GenBank/DDBJ whole genome shotgun (WGS) entry which is preliminary data.</text>
</comment>
<accession>A0A852VT95</accession>
<protein>
    <submittedName>
        <fullName evidence="1">Uncharacterized protein</fullName>
    </submittedName>
</protein>